<name>A0A7S2YDL8_9STRA</name>
<proteinExistence type="predicted"/>
<gene>
    <name evidence="1" type="ORF">APAL1065_LOCUS13850</name>
</gene>
<organism evidence="1">
    <name type="scientific">Entomoneis paludosa</name>
    <dbReference type="NCBI Taxonomy" id="265537"/>
    <lineage>
        <taxon>Eukaryota</taxon>
        <taxon>Sar</taxon>
        <taxon>Stramenopiles</taxon>
        <taxon>Ochrophyta</taxon>
        <taxon>Bacillariophyta</taxon>
        <taxon>Bacillariophyceae</taxon>
        <taxon>Bacillariophycidae</taxon>
        <taxon>Entomoneidaceae</taxon>
        <taxon>Entomoneis</taxon>
    </lineage>
</organism>
<sequence>MFTRSISRSIAAQKTAESIRLGVRPKISRQWPNSTKSRCFSETTSTPSTIASKKVPKHEQQEALHKDVVEMMGRKPVSSQPLDPPKMPVEPPKGVWGVIQGDEKRRSKFYQGLLNSFFAFTVVVFSAQTFKAGAERRNVQQHLDKTRVAADERLESLQMVFSDHVVNSLSEKLAEEAIRISEKNAEGGSGWFGSKQTPLAASDEEELKKKFGKIMRKELYRHIGEETFVEPALKKAFEARLKIEADEDIERDVSAVQTEGTIIIPDEVKKQVFTM</sequence>
<evidence type="ECO:0000313" key="1">
    <source>
        <dbReference type="EMBL" id="CAD9969873.1"/>
    </source>
</evidence>
<dbReference type="EMBL" id="HBHT01020704">
    <property type="protein sequence ID" value="CAD9969873.1"/>
    <property type="molecule type" value="Transcribed_RNA"/>
</dbReference>
<accession>A0A7S2YDL8</accession>
<protein>
    <submittedName>
        <fullName evidence="1">Uncharacterized protein</fullName>
    </submittedName>
</protein>
<dbReference type="AlphaFoldDB" id="A0A7S2YDL8"/>
<reference evidence="1" key="1">
    <citation type="submission" date="2021-01" db="EMBL/GenBank/DDBJ databases">
        <authorList>
            <person name="Corre E."/>
            <person name="Pelletier E."/>
            <person name="Niang G."/>
            <person name="Scheremetjew M."/>
            <person name="Finn R."/>
            <person name="Kale V."/>
            <person name="Holt S."/>
            <person name="Cochrane G."/>
            <person name="Meng A."/>
            <person name="Brown T."/>
            <person name="Cohen L."/>
        </authorList>
    </citation>
    <scope>NUCLEOTIDE SEQUENCE</scope>
    <source>
        <strain evidence="1">CCMP125</strain>
    </source>
</reference>